<dbReference type="PANTHER" id="PTHR37016">
    <property type="match status" value="1"/>
</dbReference>
<feature type="domain" description="Lysine-specific metallo-endopeptidase" evidence="9">
    <location>
        <begin position="191"/>
        <end position="347"/>
    </location>
</feature>
<keyword evidence="4" id="KW-0479">Metal-binding</keyword>
<dbReference type="GO" id="GO:0006508">
    <property type="term" value="P:proteolysis"/>
    <property type="evidence" value="ECO:0007669"/>
    <property type="project" value="UniProtKB-KW"/>
</dbReference>
<keyword evidence="5" id="KW-0378">Hydrolase</keyword>
<dbReference type="PANTHER" id="PTHR37016:SF3">
    <property type="entry name" value="NEUTRAL PROTEASE 2-RELATED"/>
    <property type="match status" value="1"/>
</dbReference>
<evidence type="ECO:0000256" key="4">
    <source>
        <dbReference type="ARBA" id="ARBA00022723"/>
    </source>
</evidence>
<dbReference type="eggNOG" id="ENOG502SIJR">
    <property type="taxonomic scope" value="Eukaryota"/>
</dbReference>
<evidence type="ECO:0000256" key="2">
    <source>
        <dbReference type="ARBA" id="ARBA00010279"/>
    </source>
</evidence>
<evidence type="ECO:0000256" key="5">
    <source>
        <dbReference type="ARBA" id="ARBA00022801"/>
    </source>
</evidence>
<feature type="signal peptide" evidence="8">
    <location>
        <begin position="1"/>
        <end position="22"/>
    </location>
</feature>
<dbReference type="InterPro" id="IPR029463">
    <property type="entry name" value="Lys_MEP"/>
</dbReference>
<comment type="cofactor">
    <cofactor evidence="1">
        <name>Zn(2+)</name>
        <dbReference type="ChEBI" id="CHEBI:29105"/>
    </cofactor>
</comment>
<dbReference type="SMART" id="SM01351">
    <property type="entry name" value="Aspzincin_M35"/>
    <property type="match status" value="1"/>
</dbReference>
<gene>
    <name evidence="10" type="ORF">WG66_3093</name>
</gene>
<evidence type="ECO:0000313" key="10">
    <source>
        <dbReference type="EMBL" id="KTB44333.1"/>
    </source>
</evidence>
<evidence type="ECO:0000256" key="7">
    <source>
        <dbReference type="ARBA" id="ARBA00023049"/>
    </source>
</evidence>
<evidence type="ECO:0000259" key="9">
    <source>
        <dbReference type="SMART" id="SM01351"/>
    </source>
</evidence>
<comment type="caution">
    <text evidence="10">The sequence shown here is derived from an EMBL/GenBank/DDBJ whole genome shotgun (WGS) entry which is preliminary data.</text>
</comment>
<keyword evidence="3 10" id="KW-0645">Protease</keyword>
<name>A0A0W0G6X6_MONRR</name>
<reference evidence="10 11" key="1">
    <citation type="submission" date="2015-12" db="EMBL/GenBank/DDBJ databases">
        <title>Draft genome sequence of Moniliophthora roreri, the causal agent of frosty pod rot of cacao.</title>
        <authorList>
            <person name="Aime M.C."/>
            <person name="Diaz-Valderrama J.R."/>
            <person name="Kijpornyongpan T."/>
            <person name="Phillips-Mora W."/>
        </authorList>
    </citation>
    <scope>NUCLEOTIDE SEQUENCE [LARGE SCALE GENOMIC DNA]</scope>
    <source>
        <strain evidence="10 11">MCA 2952</strain>
    </source>
</reference>
<dbReference type="GO" id="GO:0004222">
    <property type="term" value="F:metalloendopeptidase activity"/>
    <property type="evidence" value="ECO:0007669"/>
    <property type="project" value="InterPro"/>
</dbReference>
<evidence type="ECO:0000256" key="3">
    <source>
        <dbReference type="ARBA" id="ARBA00022670"/>
    </source>
</evidence>
<evidence type="ECO:0000256" key="8">
    <source>
        <dbReference type="SAM" id="SignalP"/>
    </source>
</evidence>
<dbReference type="Gene3D" id="3.40.390.10">
    <property type="entry name" value="Collagenase (Catalytic Domain)"/>
    <property type="match status" value="1"/>
</dbReference>
<dbReference type="EMBL" id="LATX01000951">
    <property type="protein sequence ID" value="KTB44333.1"/>
    <property type="molecule type" value="Genomic_DNA"/>
</dbReference>
<organism evidence="10 11">
    <name type="scientific">Moniliophthora roreri</name>
    <name type="common">Frosty pod rot fungus</name>
    <name type="synonym">Monilia roreri</name>
    <dbReference type="NCBI Taxonomy" id="221103"/>
    <lineage>
        <taxon>Eukaryota</taxon>
        <taxon>Fungi</taxon>
        <taxon>Dikarya</taxon>
        <taxon>Basidiomycota</taxon>
        <taxon>Agaricomycotina</taxon>
        <taxon>Agaricomycetes</taxon>
        <taxon>Agaricomycetidae</taxon>
        <taxon>Agaricales</taxon>
        <taxon>Marasmiineae</taxon>
        <taxon>Marasmiaceae</taxon>
        <taxon>Moniliophthora</taxon>
    </lineage>
</organism>
<accession>A0A0W0G6X6</accession>
<sequence length="360" mass="38657">MISASSARSNLALVLLAGSAAAEKALTLGLTSDPHSSNVIRAKLSNTGTEQLMVLNDPRSVLNKAPTDTFSFVLDDDAAAPSFTGMKLKYSPRFAATNGDDSTFTVLKPGESVEVEHDLSNSYAFATFESSYNVGAGKIFYYWDYLTQELGTIDAKVVSASAKIAARDLKPRSTRASTATNAKFSKCSAGQQAVVTKATQFADVFANISATSLLKNIQGGGPLYQTWFGAFATARYNNATTHYTNITKNPFGDYTYDCTPEDCPDKATFAYVYPNQFGTIYLCNAFWQTTLVGIDSQAGTLIHESTHFLAIAGTKDIVYGRKGALELAATFPQLALGNADNHEYFSEDLFTLSNGSSTGK</sequence>
<dbReference type="AlphaFoldDB" id="A0A0W0G6X6"/>
<dbReference type="GO" id="GO:0046872">
    <property type="term" value="F:metal ion binding"/>
    <property type="evidence" value="ECO:0007669"/>
    <property type="project" value="UniProtKB-KW"/>
</dbReference>
<keyword evidence="6" id="KW-0862">Zinc</keyword>
<protein>
    <submittedName>
        <fullName evidence="10">Putative metalloprotease</fullName>
    </submittedName>
</protein>
<keyword evidence="7 10" id="KW-0482">Metalloprotease</keyword>
<proteinExistence type="inferred from homology"/>
<comment type="similarity">
    <text evidence="2">Belongs to the peptidase M35 family.</text>
</comment>
<dbReference type="Gene3D" id="2.60.40.2970">
    <property type="match status" value="1"/>
</dbReference>
<dbReference type="SUPFAM" id="SSF55486">
    <property type="entry name" value="Metalloproteases ('zincins'), catalytic domain"/>
    <property type="match status" value="1"/>
</dbReference>
<dbReference type="Pfam" id="PF14521">
    <property type="entry name" value="Aspzincin_M35"/>
    <property type="match status" value="1"/>
</dbReference>
<evidence type="ECO:0000256" key="6">
    <source>
        <dbReference type="ARBA" id="ARBA00022833"/>
    </source>
</evidence>
<keyword evidence="8" id="KW-0732">Signal</keyword>
<dbReference type="InterPro" id="IPR024079">
    <property type="entry name" value="MetalloPept_cat_dom_sf"/>
</dbReference>
<feature type="chain" id="PRO_5006902393" evidence="8">
    <location>
        <begin position="23"/>
        <end position="360"/>
    </location>
</feature>
<dbReference type="InterPro" id="IPR050414">
    <property type="entry name" value="Fungal_M35_metalloproteases"/>
</dbReference>
<evidence type="ECO:0000256" key="1">
    <source>
        <dbReference type="ARBA" id="ARBA00001947"/>
    </source>
</evidence>
<dbReference type="Proteomes" id="UP000054988">
    <property type="component" value="Unassembled WGS sequence"/>
</dbReference>
<evidence type="ECO:0000313" key="11">
    <source>
        <dbReference type="Proteomes" id="UP000054988"/>
    </source>
</evidence>